<dbReference type="InterPro" id="IPR036388">
    <property type="entry name" value="WH-like_DNA-bd_sf"/>
</dbReference>
<dbReference type="PATRIC" id="fig|35746.4.peg.1832"/>
<feature type="domain" description="Transcription regulator TrmB C-terminal" evidence="3">
    <location>
        <begin position="120"/>
        <end position="220"/>
    </location>
</feature>
<dbReference type="InterPro" id="IPR051797">
    <property type="entry name" value="TrmB-like"/>
</dbReference>
<dbReference type="InterPro" id="IPR021586">
    <property type="entry name" value="Tscrpt_reg_TrmB_C"/>
</dbReference>
<dbReference type="PANTHER" id="PTHR34293">
    <property type="entry name" value="HTH-TYPE TRANSCRIPTIONAL REGULATOR TRMBL2"/>
    <property type="match status" value="1"/>
</dbReference>
<comment type="similarity">
    <text evidence="1">Belongs to the transcriptional regulator TrmB family.</text>
</comment>
<proteinExistence type="inferred from homology"/>
<dbReference type="PANTHER" id="PTHR34293:SF1">
    <property type="entry name" value="HTH-TYPE TRANSCRIPTIONAL REGULATOR TRMBL2"/>
    <property type="match status" value="1"/>
</dbReference>
<reference evidence="5" key="1">
    <citation type="journal article" date="2015" name="J. Biotechnol.">
        <title>Complete genome sequence of Haloferax gibbonsii strain ARA6, a potential producer of polyhydroxyalkanoates and halocins isolated from Araruama, Rio de Janeiro, Brasil.</title>
        <authorList>
            <person name="Pinto L.H."/>
            <person name="D'Alincourt Carvalho-Assef A.P."/>
            <person name="Vieira R.P."/>
            <person name="Clementino M.M."/>
            <person name="Albano R.M."/>
        </authorList>
    </citation>
    <scope>NUCLEOTIDE SEQUENCE [LARGE SCALE GENOMIC DNA]</scope>
    <source>
        <strain evidence="5">ARA6</strain>
    </source>
</reference>
<dbReference type="Pfam" id="PF11495">
    <property type="entry name" value="Regulator_TrmB"/>
    <property type="match status" value="1"/>
</dbReference>
<evidence type="ECO:0000259" key="2">
    <source>
        <dbReference type="Pfam" id="PF01978"/>
    </source>
</evidence>
<accession>A0A0K1IU18</accession>
<dbReference type="InterPro" id="IPR002831">
    <property type="entry name" value="Tscrpt_reg_TrmB_N"/>
</dbReference>
<dbReference type="SUPFAM" id="SSF56024">
    <property type="entry name" value="Phospholipase D/nuclease"/>
    <property type="match status" value="1"/>
</dbReference>
<dbReference type="Gene3D" id="1.10.10.10">
    <property type="entry name" value="Winged helix-like DNA-binding domain superfamily/Winged helix DNA-binding domain"/>
    <property type="match status" value="1"/>
</dbReference>
<dbReference type="EMBL" id="CP011947">
    <property type="protein sequence ID" value="AKU07810.1"/>
    <property type="molecule type" value="Genomic_DNA"/>
</dbReference>
<organism evidence="4 5">
    <name type="scientific">Haloferax gibbonsii</name>
    <dbReference type="NCBI Taxonomy" id="35746"/>
    <lineage>
        <taxon>Archaea</taxon>
        <taxon>Methanobacteriati</taxon>
        <taxon>Methanobacteriota</taxon>
        <taxon>Stenosarchaea group</taxon>
        <taxon>Halobacteria</taxon>
        <taxon>Halobacteriales</taxon>
        <taxon>Haloferacaceae</taxon>
        <taxon>Haloferax</taxon>
    </lineage>
</organism>
<protein>
    <submittedName>
        <fullName evidence="4">TrmB family transcriptional regulator</fullName>
    </submittedName>
</protein>
<evidence type="ECO:0000313" key="5">
    <source>
        <dbReference type="Proteomes" id="UP000066124"/>
    </source>
</evidence>
<evidence type="ECO:0000259" key="3">
    <source>
        <dbReference type="Pfam" id="PF11495"/>
    </source>
</evidence>
<name>A0A0K1IU18_HALGI</name>
<dbReference type="Proteomes" id="UP000066124">
    <property type="component" value="Chromosome"/>
</dbReference>
<feature type="domain" description="Transcription regulator TrmB N-terminal" evidence="2">
    <location>
        <begin position="17"/>
        <end position="83"/>
    </location>
</feature>
<sequence length="266" mass="29359">MSTDSGDDFRSVAIEQLKQLGLSAYAARTFVALTSLGIGTATEISEVSEVPRTRVYDAVDELRERGLVDVQQSSPKQFWVVSAETTCQKFEHEMRQRTSLLTTALQELGTAQRKQEQRGVWTVDGQSAVTDRVLEFIGDADDEIVYMTVEGLLTEDIVEALGEAARRGVSIRVAGISPDVQETIRDEIPDAELFDTLWMWSDTPAGRLMMVDRNQTLVSVLVNGSDATPSDPRSETAIWGAGETNSLVAVLRAIFAWRLERDGLDD</sequence>
<dbReference type="InterPro" id="IPR036390">
    <property type="entry name" value="WH_DNA-bd_sf"/>
</dbReference>
<dbReference type="SUPFAM" id="SSF46785">
    <property type="entry name" value="Winged helix' DNA-binding domain"/>
    <property type="match status" value="1"/>
</dbReference>
<dbReference type="AlphaFoldDB" id="A0A0K1IU18"/>
<dbReference type="KEGG" id="hgi:ABY42_08640"/>
<gene>
    <name evidence="4" type="ORF">ABY42_08640</name>
</gene>
<evidence type="ECO:0000313" key="4">
    <source>
        <dbReference type="EMBL" id="AKU07810.1"/>
    </source>
</evidence>
<evidence type="ECO:0000256" key="1">
    <source>
        <dbReference type="ARBA" id="ARBA00007287"/>
    </source>
</evidence>
<dbReference type="Gene3D" id="3.30.870.10">
    <property type="entry name" value="Endonuclease Chain A"/>
    <property type="match status" value="1"/>
</dbReference>
<dbReference type="Pfam" id="PF01978">
    <property type="entry name" value="TrmB"/>
    <property type="match status" value="1"/>
</dbReference>
<dbReference type="RefSeq" id="WP_050459205.1">
    <property type="nucleotide sequence ID" value="NZ_CP011947.1"/>
</dbReference>
<dbReference type="GeneID" id="25246022"/>